<keyword evidence="3" id="KW-1185">Reference proteome</keyword>
<dbReference type="AlphaFoldDB" id="A0A8J8FHC6"/>
<dbReference type="RefSeq" id="WP_171609851.1">
    <property type="nucleotide sequence ID" value="NZ_WHPF01000021.1"/>
</dbReference>
<dbReference type="PANTHER" id="PTHR43576">
    <property type="entry name" value="ALPHA-L-ARABINOFURANOSIDASE C-RELATED"/>
    <property type="match status" value="1"/>
</dbReference>
<feature type="signal peptide" evidence="1">
    <location>
        <begin position="1"/>
        <end position="22"/>
    </location>
</feature>
<dbReference type="Gene3D" id="3.20.20.80">
    <property type="entry name" value="Glycosidases"/>
    <property type="match status" value="1"/>
</dbReference>
<proteinExistence type="predicted"/>
<dbReference type="Gene3D" id="2.60.40.1180">
    <property type="entry name" value="Golgi alpha-mannosidase II"/>
    <property type="match status" value="1"/>
</dbReference>
<comment type="caution">
    <text evidence="2">The sequence shown here is derived from an EMBL/GenBank/DDBJ whole genome shotgun (WGS) entry which is preliminary data.</text>
</comment>
<dbReference type="InterPro" id="IPR013780">
    <property type="entry name" value="Glyco_hydro_b"/>
</dbReference>
<sequence>MSSKQIIFPLFLCVGMCSLFWACSKKSSGGGVVTPGGGDTTVVIEPAIDPPLANTIGFFLDDWKPRSFTAPAYEDGTVPATASNTITVDASNIITKIPFTVFGHNAVWWMGPANTIPGAVTNITNLHPDIIRFPGGSSSDAYFWNAEQGVNPAGAPATLVDKDGNKKDPGYIYGKTTYNWQCSLDNYYTLLQQTGNQGIITINYAYARYGTSDNPVATAAHLAADWVRYDNGRTQYWEIGNENFGDWEWGYRIDQALNKDGQPLYITGALYAQHFQVFVDSMQQAAAQIGKKIYIGAVTLDAEATEPWQTTTAKTWNTGMMTGINNKADFYVVHNYFTPYDQNSNAATIFAAATTIPQQVINYVSQKLQTNGAAVKPVVMDEWNMWAKDSKQQVSNVSGAFGVLVLGEAIKNKYGLAARWDLMNGWSNGNDHGLFSPGDEPGVAKWSPRPSFYYLYLFQKLLGDRLVNATVSGNAGLKTYASTYTSGQANITIVNTTGAALSAEIKLKNFATGSRYYWYTLEGSNDNGEFSRKVLINGNSPYGDAGGPANYASLKAKSATTTGGIKITVPALGAVCMVVDKK</sequence>
<feature type="chain" id="PRO_5035320020" evidence="1">
    <location>
        <begin position="23"/>
        <end position="582"/>
    </location>
</feature>
<dbReference type="EMBL" id="WHPF01000021">
    <property type="protein sequence ID" value="NNV57898.1"/>
    <property type="molecule type" value="Genomic_DNA"/>
</dbReference>
<name>A0A8J8FHC6_9BACT</name>
<organism evidence="2 3">
    <name type="scientific">Limnovirga soli</name>
    <dbReference type="NCBI Taxonomy" id="2656915"/>
    <lineage>
        <taxon>Bacteria</taxon>
        <taxon>Pseudomonadati</taxon>
        <taxon>Bacteroidota</taxon>
        <taxon>Chitinophagia</taxon>
        <taxon>Chitinophagales</taxon>
        <taxon>Chitinophagaceae</taxon>
        <taxon>Limnovirga</taxon>
    </lineage>
</organism>
<accession>A0A8J8FHC6</accession>
<keyword evidence="1" id="KW-0732">Signal</keyword>
<evidence type="ECO:0000313" key="2">
    <source>
        <dbReference type="EMBL" id="NNV57898.1"/>
    </source>
</evidence>
<protein>
    <submittedName>
        <fullName evidence="2">Alpha-L-arabinofuranosidase</fullName>
    </submittedName>
</protein>
<dbReference type="GO" id="GO:0000272">
    <property type="term" value="P:polysaccharide catabolic process"/>
    <property type="evidence" value="ECO:0007669"/>
    <property type="project" value="TreeGrafter"/>
</dbReference>
<gene>
    <name evidence="2" type="ORF">GD597_20710</name>
</gene>
<evidence type="ECO:0000256" key="1">
    <source>
        <dbReference type="SAM" id="SignalP"/>
    </source>
</evidence>
<reference evidence="2" key="1">
    <citation type="submission" date="2019-10" db="EMBL/GenBank/DDBJ databases">
        <title>Draft genome sequence of Panacibacter sp. KCS-6.</title>
        <authorList>
            <person name="Yim K.J."/>
        </authorList>
    </citation>
    <scope>NUCLEOTIDE SEQUENCE</scope>
    <source>
        <strain evidence="2">KCS-6</strain>
    </source>
</reference>
<dbReference type="InterPro" id="IPR017853">
    <property type="entry name" value="GH"/>
</dbReference>
<dbReference type="SUPFAM" id="SSF51445">
    <property type="entry name" value="(Trans)glycosidases"/>
    <property type="match status" value="1"/>
</dbReference>
<evidence type="ECO:0000313" key="3">
    <source>
        <dbReference type="Proteomes" id="UP000598971"/>
    </source>
</evidence>
<dbReference type="Proteomes" id="UP000598971">
    <property type="component" value="Unassembled WGS sequence"/>
</dbReference>
<dbReference type="PANTHER" id="PTHR43576:SF3">
    <property type="entry name" value="ALPHA-L-ARABINOFURANOSIDASE C"/>
    <property type="match status" value="1"/>
</dbReference>